<feature type="transmembrane region" description="Helical" evidence="8">
    <location>
        <begin position="263"/>
        <end position="282"/>
    </location>
</feature>
<proteinExistence type="inferred from homology"/>
<comment type="similarity">
    <text evidence="2">Belongs to the auxin efflux carrier (TC 2.A.69) family.</text>
</comment>
<feature type="transmembrane region" description="Helical" evidence="8">
    <location>
        <begin position="98"/>
        <end position="119"/>
    </location>
</feature>
<keyword evidence="5 8" id="KW-0812">Transmembrane</keyword>
<keyword evidence="3" id="KW-0813">Transport</keyword>
<dbReference type="RefSeq" id="WP_062253766.1">
    <property type="nucleotide sequence ID" value="NZ_CP014229.1"/>
</dbReference>
<evidence type="ECO:0000256" key="2">
    <source>
        <dbReference type="ARBA" id="ARBA00010145"/>
    </source>
</evidence>
<evidence type="ECO:0000256" key="8">
    <source>
        <dbReference type="SAM" id="Phobius"/>
    </source>
</evidence>
<keyword evidence="7 8" id="KW-0472">Membrane</keyword>
<protein>
    <submittedName>
        <fullName evidence="9">Malate transporter</fullName>
    </submittedName>
</protein>
<feature type="transmembrane region" description="Helical" evidence="8">
    <location>
        <begin position="201"/>
        <end position="220"/>
    </location>
</feature>
<dbReference type="PANTHER" id="PTHR36838:SF1">
    <property type="entry name" value="SLR1864 PROTEIN"/>
    <property type="match status" value="1"/>
</dbReference>
<dbReference type="STRING" id="44742.AXF13_12695"/>
<feature type="transmembrane region" description="Helical" evidence="8">
    <location>
        <begin position="64"/>
        <end position="86"/>
    </location>
</feature>
<dbReference type="GO" id="GO:0005886">
    <property type="term" value="C:plasma membrane"/>
    <property type="evidence" value="ECO:0007669"/>
    <property type="project" value="UniProtKB-SubCell"/>
</dbReference>
<keyword evidence="10" id="KW-1185">Reference proteome</keyword>
<keyword evidence="4" id="KW-1003">Cell membrane</keyword>
<evidence type="ECO:0000256" key="7">
    <source>
        <dbReference type="ARBA" id="ARBA00023136"/>
    </source>
</evidence>
<dbReference type="EMBL" id="CP014229">
    <property type="protein sequence ID" value="AMD90913.1"/>
    <property type="molecule type" value="Genomic_DNA"/>
</dbReference>
<sequence>MVFLHALGGIFGLLLVVAVGYALAWKGWFSTESQMLLPRLVTYVALPPFLMCTLLQSFDRDHLLHMLYGALLPFTSLVITFSLAWVVGRIAHVQRKHFGLFCACVSNSNTIFVGIPVNLALFGEESLPYVLLYYFASTIFFWTVGNYAISSDGCGDGRERTRLCDNIRHIFSPPMLGFLTGLALVMFKVDLPRFLLDAAKYLGNLTTPLALLFIGVTLQTMDLRRLKLDRDLVLALVGRLVVSPLVVLLLVPLFPIPELMGKVFIMQASLPVLMQAAILSAYYRTDPEFGALMVSLSTLLSALTIPIYMTLL</sequence>
<feature type="transmembrane region" description="Helical" evidence="8">
    <location>
        <begin position="232"/>
        <end position="251"/>
    </location>
</feature>
<evidence type="ECO:0000256" key="6">
    <source>
        <dbReference type="ARBA" id="ARBA00022989"/>
    </source>
</evidence>
<reference evidence="10" key="1">
    <citation type="submission" date="2016-02" db="EMBL/GenBank/DDBJ databases">
        <authorList>
            <person name="Holder M.E."/>
            <person name="Ajami N.J."/>
            <person name="Petrosino J.F."/>
        </authorList>
    </citation>
    <scope>NUCLEOTIDE SEQUENCE [LARGE SCALE GENOMIC DNA]</scope>
    <source>
        <strain evidence="10">CCUG 45958</strain>
    </source>
</reference>
<gene>
    <name evidence="9" type="ORF">AXF13_12695</name>
</gene>
<evidence type="ECO:0000256" key="5">
    <source>
        <dbReference type="ARBA" id="ARBA00022692"/>
    </source>
</evidence>
<feature type="transmembrane region" description="Helical" evidence="8">
    <location>
        <begin position="289"/>
        <end position="309"/>
    </location>
</feature>
<dbReference type="PANTHER" id="PTHR36838">
    <property type="entry name" value="AUXIN EFFLUX CARRIER FAMILY PROTEIN"/>
    <property type="match status" value="1"/>
</dbReference>
<comment type="subcellular location">
    <subcellularLocation>
        <location evidence="1">Cell membrane</location>
        <topology evidence="1">Multi-pass membrane protein</topology>
    </subcellularLocation>
</comment>
<dbReference type="Proteomes" id="UP000069241">
    <property type="component" value="Chromosome"/>
</dbReference>
<dbReference type="InterPro" id="IPR038770">
    <property type="entry name" value="Na+/solute_symporter_sf"/>
</dbReference>
<dbReference type="KEGG" id="dfi:AXF13_12695"/>
<feature type="transmembrane region" description="Helical" evidence="8">
    <location>
        <begin position="131"/>
        <end position="149"/>
    </location>
</feature>
<dbReference type="Pfam" id="PF03547">
    <property type="entry name" value="Mem_trans"/>
    <property type="match status" value="1"/>
</dbReference>
<evidence type="ECO:0000313" key="10">
    <source>
        <dbReference type="Proteomes" id="UP000069241"/>
    </source>
</evidence>
<feature type="transmembrane region" description="Helical" evidence="8">
    <location>
        <begin position="36"/>
        <end position="58"/>
    </location>
</feature>
<dbReference type="Gene3D" id="1.20.1530.20">
    <property type="match status" value="1"/>
</dbReference>
<name>A0A0X8JM33_9BACT</name>
<keyword evidence="6 8" id="KW-1133">Transmembrane helix</keyword>
<evidence type="ECO:0000256" key="4">
    <source>
        <dbReference type="ARBA" id="ARBA00022475"/>
    </source>
</evidence>
<organism evidence="9 10">
    <name type="scientific">Desulfovibrio fairfieldensis</name>
    <dbReference type="NCBI Taxonomy" id="44742"/>
    <lineage>
        <taxon>Bacteria</taxon>
        <taxon>Pseudomonadati</taxon>
        <taxon>Thermodesulfobacteriota</taxon>
        <taxon>Desulfovibrionia</taxon>
        <taxon>Desulfovibrionales</taxon>
        <taxon>Desulfovibrionaceae</taxon>
        <taxon>Desulfovibrio</taxon>
    </lineage>
</organism>
<feature type="transmembrane region" description="Helical" evidence="8">
    <location>
        <begin position="6"/>
        <end position="24"/>
    </location>
</feature>
<dbReference type="AlphaFoldDB" id="A0A0X8JM33"/>
<dbReference type="GO" id="GO:0055085">
    <property type="term" value="P:transmembrane transport"/>
    <property type="evidence" value="ECO:0007669"/>
    <property type="project" value="InterPro"/>
</dbReference>
<feature type="transmembrane region" description="Helical" evidence="8">
    <location>
        <begin position="170"/>
        <end position="189"/>
    </location>
</feature>
<evidence type="ECO:0000256" key="3">
    <source>
        <dbReference type="ARBA" id="ARBA00022448"/>
    </source>
</evidence>
<accession>A0A0X8JM33</accession>
<dbReference type="InterPro" id="IPR004776">
    <property type="entry name" value="Mem_transp_PIN-like"/>
</dbReference>
<evidence type="ECO:0000256" key="1">
    <source>
        <dbReference type="ARBA" id="ARBA00004651"/>
    </source>
</evidence>
<evidence type="ECO:0000313" key="9">
    <source>
        <dbReference type="EMBL" id="AMD90913.1"/>
    </source>
</evidence>